<evidence type="ECO:0000313" key="1">
    <source>
        <dbReference type="EMBL" id="UOE78389.1"/>
    </source>
</evidence>
<sequence length="176" mass="19914">MRMAADFSSLLLFLLKIGGESVGRTANGENGYTPGVQCPFTPSRKATWTDDFNRLLEQEGISRNKLTEILIQEALENRTKKVVKFDCSELSSEEIELLQNPIIQRMVIQMIKNIGLNQPNVTIKQEEKKVASVLEEQTVVQETIAATKEETTEREQKVNVNLAALERFKKIRGSME</sequence>
<geneLocation type="plasmid" evidence="1 2">
    <name>unnamed2</name>
</geneLocation>
<proteinExistence type="predicted"/>
<name>A0AB38R439_PARTM</name>
<organism evidence="1 2">
    <name type="scientific">Parageobacillus thermoglucosidasius</name>
    <name type="common">Geobacillus thermoglucosidasius</name>
    <dbReference type="NCBI Taxonomy" id="1426"/>
    <lineage>
        <taxon>Bacteria</taxon>
        <taxon>Bacillati</taxon>
        <taxon>Bacillota</taxon>
        <taxon>Bacilli</taxon>
        <taxon>Bacillales</taxon>
        <taxon>Anoxybacillaceae</taxon>
        <taxon>Parageobacillus</taxon>
    </lineage>
</organism>
<dbReference type="RefSeq" id="WP_256835510.1">
    <property type="nucleotide sequence ID" value="NZ_CP063416.1"/>
</dbReference>
<keyword evidence="1" id="KW-0614">Plasmid</keyword>
<protein>
    <submittedName>
        <fullName evidence="1">Uncharacterized protein</fullName>
    </submittedName>
</protein>
<reference evidence="1" key="1">
    <citation type="submission" date="2020-10" db="EMBL/GenBank/DDBJ databases">
        <authorList>
            <person name="Delgado J.A."/>
            <person name="Gonzalez J.M."/>
        </authorList>
    </citation>
    <scope>NUCLEOTIDE SEQUENCE</scope>
    <source>
        <strain evidence="1">23.6</strain>
        <plasmid evidence="1">unnamed2</plasmid>
    </source>
</reference>
<accession>A0AB38R439</accession>
<gene>
    <name evidence="1" type="ORF">IMI45_20345</name>
</gene>
<evidence type="ECO:0000313" key="2">
    <source>
        <dbReference type="Proteomes" id="UP001058458"/>
    </source>
</evidence>
<dbReference type="AlphaFoldDB" id="A0AB38R439"/>
<dbReference type="EMBL" id="CP063416">
    <property type="protein sequence ID" value="UOE78389.1"/>
    <property type="molecule type" value="Genomic_DNA"/>
</dbReference>
<dbReference type="Proteomes" id="UP001058458">
    <property type="component" value="Plasmid unnamed2"/>
</dbReference>